<keyword evidence="6 8" id="KW-0810">Translation regulation</keyword>
<dbReference type="FunFam" id="2.130.10.10:FF:000599">
    <property type="entry name" value="Eukaryotic translation initiation factor 2A"/>
    <property type="match status" value="1"/>
</dbReference>
<protein>
    <recommendedName>
        <fullName evidence="2 8">Eukaryotic translation initiation factor 2A</fullName>
        <shortName evidence="8">eIF-2A</shortName>
    </recommendedName>
</protein>
<dbReference type="STRING" id="78915.A0A4P9XL98"/>
<evidence type="ECO:0000256" key="7">
    <source>
        <dbReference type="ARBA" id="ARBA00022917"/>
    </source>
</evidence>
<dbReference type="OrthoDB" id="2194683at2759"/>
<evidence type="ECO:0000256" key="2">
    <source>
        <dbReference type="ARBA" id="ARBA00013819"/>
    </source>
</evidence>
<feature type="region of interest" description="Disordered" evidence="10">
    <location>
        <begin position="446"/>
        <end position="545"/>
    </location>
</feature>
<dbReference type="InterPro" id="IPR015943">
    <property type="entry name" value="WD40/YVTN_repeat-like_dom_sf"/>
</dbReference>
<dbReference type="InterPro" id="IPR011387">
    <property type="entry name" value="TIF2A"/>
</dbReference>
<feature type="compositionally biased region" description="Basic residues" evidence="10">
    <location>
        <begin position="504"/>
        <end position="513"/>
    </location>
</feature>
<dbReference type="GO" id="GO:0006417">
    <property type="term" value="P:regulation of translation"/>
    <property type="evidence" value="ECO:0007669"/>
    <property type="project" value="UniProtKB-KW"/>
</dbReference>
<organism evidence="12 13">
    <name type="scientific">Thamnocephalis sphaerospora</name>
    <dbReference type="NCBI Taxonomy" id="78915"/>
    <lineage>
        <taxon>Eukaryota</taxon>
        <taxon>Fungi</taxon>
        <taxon>Fungi incertae sedis</taxon>
        <taxon>Zoopagomycota</taxon>
        <taxon>Zoopagomycotina</taxon>
        <taxon>Zoopagomycetes</taxon>
        <taxon>Zoopagales</taxon>
        <taxon>Sigmoideomycetaceae</taxon>
        <taxon>Thamnocephalis</taxon>
    </lineage>
</organism>
<evidence type="ECO:0000256" key="1">
    <source>
        <dbReference type="ARBA" id="ARBA00009573"/>
    </source>
</evidence>
<comment type="similarity">
    <text evidence="1 8">Belongs to the WD repeat EIF2A family.</text>
</comment>
<reference evidence="13" key="1">
    <citation type="journal article" date="2018" name="Nat. Microbiol.">
        <title>Leveraging single-cell genomics to expand the fungal tree of life.</title>
        <authorList>
            <person name="Ahrendt S.R."/>
            <person name="Quandt C.A."/>
            <person name="Ciobanu D."/>
            <person name="Clum A."/>
            <person name="Salamov A."/>
            <person name="Andreopoulos B."/>
            <person name="Cheng J.F."/>
            <person name="Woyke T."/>
            <person name="Pelin A."/>
            <person name="Henrissat B."/>
            <person name="Reynolds N.K."/>
            <person name="Benny G.L."/>
            <person name="Smith M.E."/>
            <person name="James T.Y."/>
            <person name="Grigoriev I.V."/>
        </authorList>
    </citation>
    <scope>NUCLEOTIDE SEQUENCE [LARGE SCALE GENOMIC DNA]</scope>
    <source>
        <strain evidence="13">RSA 1356</strain>
    </source>
</reference>
<evidence type="ECO:0000256" key="8">
    <source>
        <dbReference type="PIRNR" id="PIRNR017222"/>
    </source>
</evidence>
<feature type="domain" description="Translation initiation factor beta propellor-like" evidence="11">
    <location>
        <begin position="223"/>
        <end position="419"/>
    </location>
</feature>
<evidence type="ECO:0000256" key="10">
    <source>
        <dbReference type="SAM" id="MobiDB-lite"/>
    </source>
</evidence>
<dbReference type="EMBL" id="KZ992858">
    <property type="protein sequence ID" value="RKP06566.1"/>
    <property type="molecule type" value="Genomic_DNA"/>
</dbReference>
<evidence type="ECO:0000259" key="11">
    <source>
        <dbReference type="Pfam" id="PF08662"/>
    </source>
</evidence>
<dbReference type="GO" id="GO:0000049">
    <property type="term" value="F:tRNA binding"/>
    <property type="evidence" value="ECO:0007669"/>
    <property type="project" value="UniProtKB-UniRule"/>
</dbReference>
<dbReference type="PANTHER" id="PTHR13227:SF0">
    <property type="entry name" value="EUKARYOTIC TRANSLATION INITIATION FACTOR 2A"/>
    <property type="match status" value="1"/>
</dbReference>
<keyword evidence="13" id="KW-1185">Reference proteome</keyword>
<keyword evidence="7 8" id="KW-0648">Protein biosynthesis</keyword>
<feature type="compositionally biased region" description="Low complexity" evidence="10">
    <location>
        <begin position="446"/>
        <end position="457"/>
    </location>
</feature>
<keyword evidence="5" id="KW-0677">Repeat</keyword>
<evidence type="ECO:0000256" key="3">
    <source>
        <dbReference type="ARBA" id="ARBA00022540"/>
    </source>
</evidence>
<proteinExistence type="inferred from homology"/>
<name>A0A4P9XL98_9FUNG</name>
<dbReference type="GO" id="GO:0022627">
    <property type="term" value="C:cytosolic small ribosomal subunit"/>
    <property type="evidence" value="ECO:0007669"/>
    <property type="project" value="TreeGrafter"/>
</dbReference>
<dbReference type="PANTHER" id="PTHR13227">
    <property type="entry name" value="EUKARYOTIC TRANSLATION INITIATION FACTOR 2A"/>
    <property type="match status" value="1"/>
</dbReference>
<dbReference type="GO" id="GO:0003743">
    <property type="term" value="F:translation initiation factor activity"/>
    <property type="evidence" value="ECO:0007669"/>
    <property type="project" value="UniProtKB-UniRule"/>
</dbReference>
<dbReference type="SUPFAM" id="SSF82171">
    <property type="entry name" value="DPP6 N-terminal domain-like"/>
    <property type="match status" value="1"/>
</dbReference>
<gene>
    <name evidence="12" type="ORF">THASP1DRAFT_31620</name>
</gene>
<evidence type="ECO:0000313" key="13">
    <source>
        <dbReference type="Proteomes" id="UP000271241"/>
    </source>
</evidence>
<feature type="coiled-coil region" evidence="9">
    <location>
        <begin position="561"/>
        <end position="591"/>
    </location>
</feature>
<evidence type="ECO:0000256" key="5">
    <source>
        <dbReference type="ARBA" id="ARBA00022737"/>
    </source>
</evidence>
<evidence type="ECO:0000256" key="4">
    <source>
        <dbReference type="ARBA" id="ARBA00022574"/>
    </source>
</evidence>
<sequence>MTSSSPTGESSRAARPRVQYAYRTVKELGVGYGPPTNKLAEGFEKQTGNIRTFVYSKDGRFLAWATPDCVKVLNAETMEPVTEIVRANVLDMEFSPRGTYLSTWERYVKPSDDTVNQNTNIWETASATRVTGFTQKSHDNWNVQWSMDEEFCAQLAANAVHLYNVKNLSKGTHTTLRLEGISAFSMSPGKSPALAVFLRERNGGPASVRIFSLTNFAQPVSSKTFFKADKAQMYWDDLGTHVLVLTQTDVDKTGKSYYGETNLYYLSANGTYDCRVMLDKEGPVQDVAWSPNSKEFIVIYGFMPAKATLFDHRANPIYNFGVGPRNYVRFSPHGRLVCLAGFGNLAGTMDIWDITDRAKVTKLATMEASGSSVCDWSPDGRHIMTATLSPRLRVDNGFKVWHHRGVLVHQEEIDELLQIGWRPASVKLYPMRGALSPAPKGIAVATTKAAAPKPTGAYRPPGARGTSTPNIFKRDDERPGRVNQYTVPGAPAKTTDAQLSKSSLKNKKKREKKKTAEDNVPAAAPASSSKVNGSKTNGKAPAGVAASSIAVEAPAAPRKPMTETEKKIKAVNRKLKQIEELKERLDKGDKLELTQMQKIETESALRKELASLQ</sequence>
<evidence type="ECO:0000256" key="9">
    <source>
        <dbReference type="SAM" id="Coils"/>
    </source>
</evidence>
<keyword evidence="3 8" id="KW-0396">Initiation factor</keyword>
<keyword evidence="9" id="KW-0175">Coiled coil</keyword>
<dbReference type="PIRSF" id="PIRSF017222">
    <property type="entry name" value="eIF2A"/>
    <property type="match status" value="1"/>
</dbReference>
<dbReference type="GO" id="GO:0003729">
    <property type="term" value="F:mRNA binding"/>
    <property type="evidence" value="ECO:0007669"/>
    <property type="project" value="TreeGrafter"/>
</dbReference>
<dbReference type="InterPro" id="IPR013979">
    <property type="entry name" value="TIF_beta_prop-like"/>
</dbReference>
<dbReference type="Gene3D" id="2.130.10.10">
    <property type="entry name" value="YVTN repeat-like/Quinoprotein amine dehydrogenase"/>
    <property type="match status" value="2"/>
</dbReference>
<keyword evidence="4" id="KW-0853">WD repeat</keyword>
<dbReference type="Pfam" id="PF08662">
    <property type="entry name" value="eIF2A"/>
    <property type="match status" value="1"/>
</dbReference>
<accession>A0A4P9XL98</accession>
<dbReference type="Proteomes" id="UP000271241">
    <property type="component" value="Unassembled WGS sequence"/>
</dbReference>
<dbReference type="GO" id="GO:0043022">
    <property type="term" value="F:ribosome binding"/>
    <property type="evidence" value="ECO:0007669"/>
    <property type="project" value="UniProtKB-UniRule"/>
</dbReference>
<evidence type="ECO:0000313" key="12">
    <source>
        <dbReference type="EMBL" id="RKP06566.1"/>
    </source>
</evidence>
<evidence type="ECO:0000256" key="6">
    <source>
        <dbReference type="ARBA" id="ARBA00022845"/>
    </source>
</evidence>
<dbReference type="AlphaFoldDB" id="A0A4P9XL98"/>
<comment type="function">
    <text evidence="8">Functions in the early steps of protein synthesis of a small number of specific mRNAs. Acts by directing the binding of methionyl-tRNAi to 40S ribosomal subunits. In contrast to the eIF-2 complex, it binds methionyl-tRNAi to 40S subunits in a codon-dependent manner, whereas the eIF-2 complex binds methionyl-tRNAi to 40S subunits in a GTP-dependent manner.</text>
</comment>